<name>A0A162U230_MUCCL</name>
<feature type="compositionally biased region" description="Polar residues" evidence="1">
    <location>
        <begin position="79"/>
        <end position="91"/>
    </location>
</feature>
<reference evidence="2 3" key="1">
    <citation type="submission" date="2015-06" db="EMBL/GenBank/DDBJ databases">
        <title>Expansion of signal transduction pathways in fungi by whole-genome duplication.</title>
        <authorList>
            <consortium name="DOE Joint Genome Institute"/>
            <person name="Corrochano L.M."/>
            <person name="Kuo A."/>
            <person name="Marcet-Houben M."/>
            <person name="Polaino S."/>
            <person name="Salamov A."/>
            <person name="Villalobos J.M."/>
            <person name="Alvarez M.I."/>
            <person name="Avalos J."/>
            <person name="Benito E.P."/>
            <person name="Benoit I."/>
            <person name="Burger G."/>
            <person name="Camino L.P."/>
            <person name="Canovas D."/>
            <person name="Cerda-Olmedo E."/>
            <person name="Cheng J.-F."/>
            <person name="Dominguez A."/>
            <person name="Elias M."/>
            <person name="Eslava A.P."/>
            <person name="Glaser F."/>
            <person name="Grimwood J."/>
            <person name="Gutierrez G."/>
            <person name="Heitman J."/>
            <person name="Henrissat B."/>
            <person name="Iturriaga E.A."/>
            <person name="Lang B.F."/>
            <person name="Lavin J.L."/>
            <person name="Lee S."/>
            <person name="Li W."/>
            <person name="Lindquist E."/>
            <person name="Lopez-Garcia S."/>
            <person name="Luque E.M."/>
            <person name="Marcos A.T."/>
            <person name="Martin J."/>
            <person name="Mccluskey K."/>
            <person name="Medina H.R."/>
            <person name="Miralles-Duran A."/>
            <person name="Miyazaki A."/>
            <person name="Munoz-Torres E."/>
            <person name="Oguiza J.A."/>
            <person name="Ohm R."/>
            <person name="Olmedo M."/>
            <person name="Orejas M."/>
            <person name="Ortiz-Castellanos L."/>
            <person name="Pisabarro A.G."/>
            <person name="Rodriguez-Romero J."/>
            <person name="Ruiz-Herrera J."/>
            <person name="Ruiz-Vazquez R."/>
            <person name="Sanz C."/>
            <person name="Schackwitz W."/>
            <person name="Schmutz J."/>
            <person name="Shahriari M."/>
            <person name="Shelest E."/>
            <person name="Silva-Franco F."/>
            <person name="Soanes D."/>
            <person name="Syed K."/>
            <person name="Tagua V.G."/>
            <person name="Talbot N.J."/>
            <person name="Thon M."/>
            <person name="De Vries R.P."/>
            <person name="Wiebenga A."/>
            <person name="Yadav J.S."/>
            <person name="Braun E.L."/>
            <person name="Baker S."/>
            <person name="Garre V."/>
            <person name="Horwitz B."/>
            <person name="Torres-Martinez S."/>
            <person name="Idnurm A."/>
            <person name="Herrera-Estrella A."/>
            <person name="Gabaldon T."/>
            <person name="Grigoriev I.V."/>
        </authorList>
    </citation>
    <scope>NUCLEOTIDE SEQUENCE [LARGE SCALE GENOMIC DNA]</scope>
    <source>
        <strain evidence="2 3">CBS 277.49</strain>
    </source>
</reference>
<sequence>MSQRNNKYHVTIEDCPDEDDYQQFSQKSAGIDDIDISHINNNQEENSSTMDMDSSSRGSKRQAWDEVDALEEQARSEKMQNQPTAMANAKQTARIVEQATQQSSGF</sequence>
<feature type="region of interest" description="Disordered" evidence="1">
    <location>
        <begin position="1"/>
        <end position="20"/>
    </location>
</feature>
<evidence type="ECO:0000256" key="1">
    <source>
        <dbReference type="SAM" id="MobiDB-lite"/>
    </source>
</evidence>
<evidence type="ECO:0000313" key="3">
    <source>
        <dbReference type="Proteomes" id="UP000077051"/>
    </source>
</evidence>
<protein>
    <submittedName>
        <fullName evidence="2">Uncharacterized protein</fullName>
    </submittedName>
</protein>
<evidence type="ECO:0000313" key="2">
    <source>
        <dbReference type="EMBL" id="OAD08872.1"/>
    </source>
</evidence>
<dbReference type="Proteomes" id="UP000077051">
    <property type="component" value="Unassembled WGS sequence"/>
</dbReference>
<feature type="region of interest" description="Disordered" evidence="1">
    <location>
        <begin position="26"/>
        <end position="106"/>
    </location>
</feature>
<dbReference type="VEuPathDB" id="FungiDB:MUCCIDRAFT_105839"/>
<comment type="caution">
    <text evidence="2">The sequence shown here is derived from an EMBL/GenBank/DDBJ whole genome shotgun (WGS) entry which is preliminary data.</text>
</comment>
<accession>A0A162U230</accession>
<dbReference type="AlphaFoldDB" id="A0A162U230"/>
<dbReference type="EMBL" id="AMYB01000001">
    <property type="protein sequence ID" value="OAD08872.1"/>
    <property type="molecule type" value="Genomic_DNA"/>
</dbReference>
<organism evidence="2 3">
    <name type="scientific">Mucor lusitanicus CBS 277.49</name>
    <dbReference type="NCBI Taxonomy" id="747725"/>
    <lineage>
        <taxon>Eukaryota</taxon>
        <taxon>Fungi</taxon>
        <taxon>Fungi incertae sedis</taxon>
        <taxon>Mucoromycota</taxon>
        <taxon>Mucoromycotina</taxon>
        <taxon>Mucoromycetes</taxon>
        <taxon>Mucorales</taxon>
        <taxon>Mucorineae</taxon>
        <taxon>Mucoraceae</taxon>
        <taxon>Mucor</taxon>
    </lineage>
</organism>
<feature type="compositionally biased region" description="Polar residues" evidence="1">
    <location>
        <begin position="38"/>
        <end position="57"/>
    </location>
</feature>
<proteinExistence type="predicted"/>
<gene>
    <name evidence="2" type="ORF">MUCCIDRAFT_105839</name>
</gene>
<keyword evidence="3" id="KW-1185">Reference proteome</keyword>
<dbReference type="OrthoDB" id="2228980at2759"/>